<keyword evidence="4" id="KW-1185">Reference proteome</keyword>
<feature type="transmembrane region" description="Helical" evidence="2">
    <location>
        <begin position="37"/>
        <end position="56"/>
    </location>
</feature>
<keyword evidence="2" id="KW-0812">Transmembrane</keyword>
<evidence type="ECO:0000256" key="1">
    <source>
        <dbReference type="SAM" id="MobiDB-lite"/>
    </source>
</evidence>
<feature type="region of interest" description="Disordered" evidence="1">
    <location>
        <begin position="126"/>
        <end position="149"/>
    </location>
</feature>
<evidence type="ECO:0000313" key="4">
    <source>
        <dbReference type="Proteomes" id="UP000482960"/>
    </source>
</evidence>
<gene>
    <name evidence="3" type="ORF">Prum_081740</name>
</gene>
<comment type="caution">
    <text evidence="3">The sequence shown here is derived from an EMBL/GenBank/DDBJ whole genome shotgun (WGS) entry which is preliminary data.</text>
</comment>
<feature type="transmembrane region" description="Helical" evidence="2">
    <location>
        <begin position="63"/>
        <end position="80"/>
    </location>
</feature>
<name>A0A6V8LBF4_9ACTN</name>
<proteinExistence type="predicted"/>
<dbReference type="Proteomes" id="UP000482960">
    <property type="component" value="Unassembled WGS sequence"/>
</dbReference>
<accession>A0A6V8LBF4</accession>
<evidence type="ECO:0000256" key="2">
    <source>
        <dbReference type="SAM" id="Phobius"/>
    </source>
</evidence>
<keyword evidence="2" id="KW-0472">Membrane</keyword>
<feature type="transmembrane region" description="Helical" evidence="2">
    <location>
        <begin position="86"/>
        <end position="104"/>
    </location>
</feature>
<evidence type="ECO:0008006" key="5">
    <source>
        <dbReference type="Google" id="ProtNLM"/>
    </source>
</evidence>
<evidence type="ECO:0000313" key="3">
    <source>
        <dbReference type="EMBL" id="GFJ94532.1"/>
    </source>
</evidence>
<keyword evidence="2" id="KW-1133">Transmembrane helix</keyword>
<dbReference type="AlphaFoldDB" id="A0A6V8LBF4"/>
<dbReference type="EMBL" id="BLPG01000001">
    <property type="protein sequence ID" value="GFJ94532.1"/>
    <property type="molecule type" value="Genomic_DNA"/>
</dbReference>
<reference evidence="3 4" key="1">
    <citation type="submission" date="2020-03" db="EMBL/GenBank/DDBJ databases">
        <title>Whole genome shotgun sequence of Phytohabitans rumicis NBRC 108638.</title>
        <authorList>
            <person name="Komaki H."/>
            <person name="Tamura T."/>
        </authorList>
    </citation>
    <scope>NUCLEOTIDE SEQUENCE [LARGE SCALE GENOMIC DNA]</scope>
    <source>
        <strain evidence="3 4">NBRC 108638</strain>
    </source>
</reference>
<organism evidence="3 4">
    <name type="scientific">Phytohabitans rumicis</name>
    <dbReference type="NCBI Taxonomy" id="1076125"/>
    <lineage>
        <taxon>Bacteria</taxon>
        <taxon>Bacillati</taxon>
        <taxon>Actinomycetota</taxon>
        <taxon>Actinomycetes</taxon>
        <taxon>Micromonosporales</taxon>
        <taxon>Micromonosporaceae</taxon>
    </lineage>
</organism>
<feature type="transmembrane region" description="Helical" evidence="2">
    <location>
        <begin position="12"/>
        <end position="31"/>
    </location>
</feature>
<protein>
    <recommendedName>
        <fullName evidence="5">Holin</fullName>
    </recommendedName>
</protein>
<reference evidence="3 4" key="2">
    <citation type="submission" date="2020-03" db="EMBL/GenBank/DDBJ databases">
        <authorList>
            <person name="Ichikawa N."/>
            <person name="Kimura A."/>
            <person name="Kitahashi Y."/>
            <person name="Uohara A."/>
        </authorList>
    </citation>
    <scope>NUCLEOTIDE SEQUENCE [LARGE SCALE GENOMIC DNA]</scope>
    <source>
        <strain evidence="3 4">NBRC 108638</strain>
    </source>
</reference>
<dbReference type="RefSeq" id="WP_178132682.1">
    <property type="nucleotide sequence ID" value="NZ_BAABJB010000028.1"/>
</dbReference>
<sequence>MKFKIFGREPTLVIGVIAAVLSILVCFNLDFLSAKQAALIVVALNALLGALNALAVRPIPPAAVTYFVGAVAALLAAYGLDVTQEQVGAVNGAFIAILMFLTRGQVTPVADPRPVDGVIPAGVTVPDAATEPTGPIPAQPVPSGRAADE</sequence>